<feature type="domain" description="Rhodopsin" evidence="7">
    <location>
        <begin position="30"/>
        <end position="129"/>
    </location>
</feature>
<reference evidence="8" key="1">
    <citation type="submission" date="2020-11" db="EMBL/GenBank/DDBJ databases">
        <authorList>
            <consortium name="DOE Joint Genome Institute"/>
            <person name="Ahrendt S."/>
            <person name="Riley R."/>
            <person name="Andreopoulos W."/>
            <person name="LaButti K."/>
            <person name="Pangilinan J."/>
            <person name="Ruiz-duenas F.J."/>
            <person name="Barrasa J.M."/>
            <person name="Sanchez-Garcia M."/>
            <person name="Camarero S."/>
            <person name="Miyauchi S."/>
            <person name="Serrano A."/>
            <person name="Linde D."/>
            <person name="Babiker R."/>
            <person name="Drula E."/>
            <person name="Ayuso-Fernandez I."/>
            <person name="Pacheco R."/>
            <person name="Padilla G."/>
            <person name="Ferreira P."/>
            <person name="Barriuso J."/>
            <person name="Kellner H."/>
            <person name="Castanera R."/>
            <person name="Alfaro M."/>
            <person name="Ramirez L."/>
            <person name="Pisabarro A.G."/>
            <person name="Kuo A."/>
            <person name="Tritt A."/>
            <person name="Lipzen A."/>
            <person name="He G."/>
            <person name="Yan M."/>
            <person name="Ng V."/>
            <person name="Cullen D."/>
            <person name="Martin F."/>
            <person name="Rosso M.-N."/>
            <person name="Henrissat B."/>
            <person name="Hibbett D."/>
            <person name="Martinez A.T."/>
            <person name="Grigoriev I.V."/>
        </authorList>
    </citation>
    <scope>NUCLEOTIDE SEQUENCE</scope>
    <source>
        <strain evidence="8">AH 44721</strain>
    </source>
</reference>
<dbReference type="OrthoDB" id="3229610at2759"/>
<comment type="subcellular location">
    <subcellularLocation>
        <location evidence="1">Membrane</location>
        <topology evidence="1">Multi-pass membrane protein</topology>
    </subcellularLocation>
</comment>
<keyword evidence="9" id="KW-1185">Reference proteome</keyword>
<feature type="transmembrane region" description="Helical" evidence="6">
    <location>
        <begin position="179"/>
        <end position="202"/>
    </location>
</feature>
<organism evidence="8 9">
    <name type="scientific">Gymnopilus junonius</name>
    <name type="common">Spectacular rustgill mushroom</name>
    <name type="synonym">Gymnopilus spectabilis subsp. junonius</name>
    <dbReference type="NCBI Taxonomy" id="109634"/>
    <lineage>
        <taxon>Eukaryota</taxon>
        <taxon>Fungi</taxon>
        <taxon>Dikarya</taxon>
        <taxon>Basidiomycota</taxon>
        <taxon>Agaricomycotina</taxon>
        <taxon>Agaricomycetes</taxon>
        <taxon>Agaricomycetidae</taxon>
        <taxon>Agaricales</taxon>
        <taxon>Agaricineae</taxon>
        <taxon>Hymenogastraceae</taxon>
        <taxon>Gymnopilus</taxon>
    </lineage>
</organism>
<evidence type="ECO:0000313" key="8">
    <source>
        <dbReference type="EMBL" id="KAF8901917.1"/>
    </source>
</evidence>
<feature type="transmembrane region" description="Helical" evidence="6">
    <location>
        <begin position="145"/>
        <end position="167"/>
    </location>
</feature>
<feature type="transmembrane region" description="Helical" evidence="6">
    <location>
        <begin position="12"/>
        <end position="32"/>
    </location>
</feature>
<dbReference type="AlphaFoldDB" id="A0A9P5TNQ4"/>
<protein>
    <recommendedName>
        <fullName evidence="7">Rhodopsin domain-containing protein</fullName>
    </recommendedName>
</protein>
<feature type="transmembrane region" description="Helical" evidence="6">
    <location>
        <begin position="85"/>
        <end position="108"/>
    </location>
</feature>
<dbReference type="Pfam" id="PF20684">
    <property type="entry name" value="Fung_rhodopsin"/>
    <property type="match status" value="1"/>
</dbReference>
<evidence type="ECO:0000256" key="4">
    <source>
        <dbReference type="ARBA" id="ARBA00023136"/>
    </source>
</evidence>
<evidence type="ECO:0000259" key="7">
    <source>
        <dbReference type="Pfam" id="PF20684"/>
    </source>
</evidence>
<keyword evidence="4 6" id="KW-0472">Membrane</keyword>
<evidence type="ECO:0000256" key="1">
    <source>
        <dbReference type="ARBA" id="ARBA00004141"/>
    </source>
</evidence>
<keyword evidence="3 6" id="KW-1133">Transmembrane helix</keyword>
<feature type="transmembrane region" description="Helical" evidence="6">
    <location>
        <begin position="44"/>
        <end position="65"/>
    </location>
</feature>
<name>A0A9P5TNQ4_GYMJU</name>
<gene>
    <name evidence="8" type="ORF">CPB84DRAFT_1846622</name>
</gene>
<evidence type="ECO:0000313" key="9">
    <source>
        <dbReference type="Proteomes" id="UP000724874"/>
    </source>
</evidence>
<dbReference type="Proteomes" id="UP000724874">
    <property type="component" value="Unassembled WGS sequence"/>
</dbReference>
<dbReference type="InterPro" id="IPR049326">
    <property type="entry name" value="Rhodopsin_dom_fungi"/>
</dbReference>
<comment type="caution">
    <text evidence="8">The sequence shown here is derived from an EMBL/GenBank/DDBJ whole genome shotgun (WGS) entry which is preliminary data.</text>
</comment>
<dbReference type="GO" id="GO:0016020">
    <property type="term" value="C:membrane"/>
    <property type="evidence" value="ECO:0007669"/>
    <property type="project" value="UniProtKB-SubCell"/>
</dbReference>
<evidence type="ECO:0000256" key="3">
    <source>
        <dbReference type="ARBA" id="ARBA00022989"/>
    </source>
</evidence>
<sequence>MLVLPPQSYLGWKVSISIMHAIVAGTTIYRLVHRFQFHRAWWDDYLVTFPLVLNIVYCLLAWFRFAHRVVDTSTASQAFRVLNSYWLSLLPYQLSIWSSKAVLALSLARIFPKGHGARRWSYWLVIMIYETTHCATGNGRTIFSIIFLVMACIFGDILLIGSPLALFWRVKLPPIERRLVLAVFCGSIFTLVSAIISAILFINDSIFPGEDYILILIGFCNIDAAISLFVCNLTILTTAIYRMLRRQHASRNAIQETMETSYPASQAFTSSERPTDFSSTSEAMRLTEISTSSSLSQTRYTEWSNVTGDIFTSTISYKSEQ</sequence>
<dbReference type="PANTHER" id="PTHR33048">
    <property type="entry name" value="PTH11-LIKE INTEGRAL MEMBRANE PROTEIN (AFU_ORTHOLOGUE AFUA_5G11245)"/>
    <property type="match status" value="1"/>
</dbReference>
<feature type="transmembrane region" description="Helical" evidence="6">
    <location>
        <begin position="120"/>
        <end position="139"/>
    </location>
</feature>
<accession>A0A9P5TNQ4</accession>
<evidence type="ECO:0000256" key="2">
    <source>
        <dbReference type="ARBA" id="ARBA00022692"/>
    </source>
</evidence>
<dbReference type="PANTHER" id="PTHR33048:SF47">
    <property type="entry name" value="INTEGRAL MEMBRANE PROTEIN-RELATED"/>
    <property type="match status" value="1"/>
</dbReference>
<dbReference type="InterPro" id="IPR052337">
    <property type="entry name" value="SAT4-like"/>
</dbReference>
<evidence type="ECO:0000256" key="5">
    <source>
        <dbReference type="ARBA" id="ARBA00038359"/>
    </source>
</evidence>
<evidence type="ECO:0000256" key="6">
    <source>
        <dbReference type="SAM" id="Phobius"/>
    </source>
</evidence>
<comment type="similarity">
    <text evidence="5">Belongs to the SAT4 family.</text>
</comment>
<dbReference type="EMBL" id="JADNYJ010000039">
    <property type="protein sequence ID" value="KAF8901917.1"/>
    <property type="molecule type" value="Genomic_DNA"/>
</dbReference>
<feature type="transmembrane region" description="Helical" evidence="6">
    <location>
        <begin position="214"/>
        <end position="241"/>
    </location>
</feature>
<proteinExistence type="inferred from homology"/>
<keyword evidence="2 6" id="KW-0812">Transmembrane</keyword>